<dbReference type="GO" id="GO:0030170">
    <property type="term" value="F:pyridoxal phosphate binding"/>
    <property type="evidence" value="ECO:0007669"/>
    <property type="project" value="InterPro"/>
</dbReference>
<reference evidence="8 9" key="2">
    <citation type="submission" date="2018-12" db="EMBL/GenBank/DDBJ databases">
        <title>Rhizobacter gummiphilus sp. nov., a rubber-degrading bacterium isolated from the soil of a botanical garden in Japan.</title>
        <authorList>
            <person name="Shunsuke S.S."/>
        </authorList>
    </citation>
    <scope>NUCLEOTIDE SEQUENCE [LARGE SCALE GENOMIC DNA]</scope>
    <source>
        <strain evidence="8 9">S-16</strain>
    </source>
</reference>
<dbReference type="CDD" id="cd00609">
    <property type="entry name" value="AAT_like"/>
    <property type="match status" value="1"/>
</dbReference>
<feature type="domain" description="HTH gntR-type" evidence="7">
    <location>
        <begin position="18"/>
        <end position="85"/>
    </location>
</feature>
<dbReference type="PROSITE" id="PS50949">
    <property type="entry name" value="HTH_GNTR"/>
    <property type="match status" value="1"/>
</dbReference>
<evidence type="ECO:0000256" key="3">
    <source>
        <dbReference type="ARBA" id="ARBA00023015"/>
    </source>
</evidence>
<evidence type="ECO:0000313" key="8">
    <source>
        <dbReference type="EMBL" id="RQP21352.1"/>
    </source>
</evidence>
<dbReference type="OrthoDB" id="9804020at2"/>
<keyword evidence="8" id="KW-0032">Aminotransferase</keyword>
<keyword evidence="2" id="KW-0663">Pyridoxal phosphate</keyword>
<dbReference type="InterPro" id="IPR004839">
    <property type="entry name" value="Aminotransferase_I/II_large"/>
</dbReference>
<accession>A0A3N7IR43</accession>
<reference evidence="8 9" key="1">
    <citation type="submission" date="2018-08" db="EMBL/GenBank/DDBJ databases">
        <authorList>
            <person name="Khan S.A."/>
            <person name="Jeon C.O."/>
            <person name="Chun B.H."/>
            <person name="Jeong S.E."/>
        </authorList>
    </citation>
    <scope>NUCLEOTIDE SEQUENCE [LARGE SCALE GENOMIC DNA]</scope>
    <source>
        <strain evidence="8 9">S-16</strain>
    </source>
</reference>
<dbReference type="GO" id="GO:0008483">
    <property type="term" value="F:transaminase activity"/>
    <property type="evidence" value="ECO:0007669"/>
    <property type="project" value="UniProtKB-KW"/>
</dbReference>
<keyword evidence="4" id="KW-0238">DNA-binding</keyword>
<evidence type="ECO:0000256" key="6">
    <source>
        <dbReference type="SAM" id="MobiDB-lite"/>
    </source>
</evidence>
<dbReference type="InterPro" id="IPR051446">
    <property type="entry name" value="HTH_trans_reg/aminotransferase"/>
</dbReference>
<dbReference type="Pfam" id="PF00155">
    <property type="entry name" value="Aminotran_1_2"/>
    <property type="match status" value="1"/>
</dbReference>
<dbReference type="GO" id="GO:0003700">
    <property type="term" value="F:DNA-binding transcription factor activity"/>
    <property type="evidence" value="ECO:0007669"/>
    <property type="project" value="InterPro"/>
</dbReference>
<dbReference type="Proteomes" id="UP000267464">
    <property type="component" value="Unassembled WGS sequence"/>
</dbReference>
<comment type="similarity">
    <text evidence="1">In the C-terminal section; belongs to the class-I pyridoxal-phosphate-dependent aminotransferase family.</text>
</comment>
<organism evidence="8 9">
    <name type="scientific">Piscinibacter terrae</name>
    <dbReference type="NCBI Taxonomy" id="2496871"/>
    <lineage>
        <taxon>Bacteria</taxon>
        <taxon>Pseudomonadati</taxon>
        <taxon>Pseudomonadota</taxon>
        <taxon>Betaproteobacteria</taxon>
        <taxon>Burkholderiales</taxon>
        <taxon>Sphaerotilaceae</taxon>
        <taxon>Piscinibacter</taxon>
    </lineage>
</organism>
<feature type="compositionally biased region" description="Low complexity" evidence="6">
    <location>
        <begin position="94"/>
        <end position="107"/>
    </location>
</feature>
<dbReference type="SUPFAM" id="SSF53383">
    <property type="entry name" value="PLP-dependent transferases"/>
    <property type="match status" value="1"/>
</dbReference>
<dbReference type="CDD" id="cd07377">
    <property type="entry name" value="WHTH_GntR"/>
    <property type="match status" value="1"/>
</dbReference>
<dbReference type="InterPro" id="IPR015421">
    <property type="entry name" value="PyrdxlP-dep_Trfase_major"/>
</dbReference>
<dbReference type="InterPro" id="IPR000524">
    <property type="entry name" value="Tscrpt_reg_HTH_GntR"/>
</dbReference>
<keyword evidence="5" id="KW-0804">Transcription</keyword>
<dbReference type="AlphaFoldDB" id="A0A3N7IR43"/>
<dbReference type="SMART" id="SM00345">
    <property type="entry name" value="HTH_GNTR"/>
    <property type="match status" value="1"/>
</dbReference>
<dbReference type="Gene3D" id="1.10.10.10">
    <property type="entry name" value="Winged helix-like DNA-binding domain superfamily/Winged helix DNA-binding domain"/>
    <property type="match status" value="1"/>
</dbReference>
<evidence type="ECO:0000256" key="4">
    <source>
        <dbReference type="ARBA" id="ARBA00023125"/>
    </source>
</evidence>
<feature type="region of interest" description="Disordered" evidence="6">
    <location>
        <begin position="94"/>
        <end position="128"/>
    </location>
</feature>
<proteinExistence type="inferred from homology"/>
<dbReference type="PANTHER" id="PTHR46577:SF1">
    <property type="entry name" value="HTH-TYPE TRANSCRIPTIONAL REGULATORY PROTEIN GABR"/>
    <property type="match status" value="1"/>
</dbReference>
<dbReference type="InterPro" id="IPR015424">
    <property type="entry name" value="PyrdxlP-dep_Trfase"/>
</dbReference>
<dbReference type="PANTHER" id="PTHR46577">
    <property type="entry name" value="HTH-TYPE TRANSCRIPTIONAL REGULATORY PROTEIN GABR"/>
    <property type="match status" value="1"/>
</dbReference>
<dbReference type="InterPro" id="IPR036388">
    <property type="entry name" value="WH-like_DNA-bd_sf"/>
</dbReference>
<evidence type="ECO:0000313" key="9">
    <source>
        <dbReference type="Proteomes" id="UP000267464"/>
    </source>
</evidence>
<protein>
    <submittedName>
        <fullName evidence="8">PLP-dependent aminotransferase family protein</fullName>
    </submittedName>
</protein>
<keyword evidence="8" id="KW-0808">Transferase</keyword>
<dbReference type="InterPro" id="IPR036390">
    <property type="entry name" value="WH_DNA-bd_sf"/>
</dbReference>
<evidence type="ECO:0000256" key="2">
    <source>
        <dbReference type="ARBA" id="ARBA00022898"/>
    </source>
</evidence>
<dbReference type="GO" id="GO:0003677">
    <property type="term" value="F:DNA binding"/>
    <property type="evidence" value="ECO:0007669"/>
    <property type="project" value="UniProtKB-KW"/>
</dbReference>
<dbReference type="Pfam" id="PF00392">
    <property type="entry name" value="GntR"/>
    <property type="match status" value="1"/>
</dbReference>
<comment type="caution">
    <text evidence="8">The sequence shown here is derived from an EMBL/GenBank/DDBJ whole genome shotgun (WGS) entry which is preliminary data.</text>
</comment>
<evidence type="ECO:0000256" key="1">
    <source>
        <dbReference type="ARBA" id="ARBA00005384"/>
    </source>
</evidence>
<keyword evidence="3" id="KW-0805">Transcription regulation</keyword>
<sequence>MIDLALLLKPKLAHGNTGTLRRQLCDALKAAVLDGTLKAGSVLPASRVLARELRCGRNTVLHAYEELATEGYVLADRQGTVVSHLPAAARHASSRAAASALPPLSRRGTPHRPGPDGHAENQAPFMPGEPALEEFPLARWQRRIVQAWKSVDTGTLSGNPSSGEPVLRAAIAAYLHASRGVHCDAEQVVITSGTSESLALCAHLLAERGERVWMEHPGYMGARAAFMDAGLSLVPVPVDAHGIAPPDALWKRSPPRLVYATPSHQYPLGVVLSLPRRLSLIENARSAGAWVLEDDYDSEFCRGVPLAAMHGLAPDAPVIYMGTFSKTLFPALRLGFMVLPQAALPQVLPALGRRLVLGRPADQEALAAFIQEGDYTSHLRRMRGLYAEREHALREALERHWPLPLMLSPGHGGMHLALALPQAVPDQAVVQAAWRAGLAPRALSNYAVGHARPLNGLVLGYGRLASEDADRCVRELAAVVKATAGAQARTS</sequence>
<dbReference type="SUPFAM" id="SSF46785">
    <property type="entry name" value="Winged helix' DNA-binding domain"/>
    <property type="match status" value="1"/>
</dbReference>
<evidence type="ECO:0000259" key="7">
    <source>
        <dbReference type="PROSITE" id="PS50949"/>
    </source>
</evidence>
<keyword evidence="9" id="KW-1185">Reference proteome</keyword>
<gene>
    <name evidence="8" type="ORF">DZC73_28075</name>
</gene>
<name>A0A3N7IR43_9BURK</name>
<dbReference type="RefSeq" id="WP_124543723.1">
    <property type="nucleotide sequence ID" value="NZ_QUSW01000011.1"/>
</dbReference>
<evidence type="ECO:0000256" key="5">
    <source>
        <dbReference type="ARBA" id="ARBA00023163"/>
    </source>
</evidence>
<dbReference type="Gene3D" id="3.40.640.10">
    <property type="entry name" value="Type I PLP-dependent aspartate aminotransferase-like (Major domain)"/>
    <property type="match status" value="1"/>
</dbReference>
<dbReference type="EMBL" id="QUSW01000011">
    <property type="protein sequence ID" value="RQP21352.1"/>
    <property type="molecule type" value="Genomic_DNA"/>
</dbReference>